<reference evidence="1" key="1">
    <citation type="submission" date="2014-11" db="EMBL/GenBank/DDBJ databases">
        <authorList>
            <person name="Amaro Gonzalez C."/>
        </authorList>
    </citation>
    <scope>NUCLEOTIDE SEQUENCE</scope>
</reference>
<dbReference type="EMBL" id="GBXM01047992">
    <property type="protein sequence ID" value="JAH60585.1"/>
    <property type="molecule type" value="Transcribed_RNA"/>
</dbReference>
<dbReference type="AlphaFoldDB" id="A0A0E9U5Z1"/>
<organism evidence="1">
    <name type="scientific">Anguilla anguilla</name>
    <name type="common">European freshwater eel</name>
    <name type="synonym">Muraena anguilla</name>
    <dbReference type="NCBI Taxonomy" id="7936"/>
    <lineage>
        <taxon>Eukaryota</taxon>
        <taxon>Metazoa</taxon>
        <taxon>Chordata</taxon>
        <taxon>Craniata</taxon>
        <taxon>Vertebrata</taxon>
        <taxon>Euteleostomi</taxon>
        <taxon>Actinopterygii</taxon>
        <taxon>Neopterygii</taxon>
        <taxon>Teleostei</taxon>
        <taxon>Anguilliformes</taxon>
        <taxon>Anguillidae</taxon>
        <taxon>Anguilla</taxon>
    </lineage>
</organism>
<name>A0A0E9U5Z1_ANGAN</name>
<protein>
    <submittedName>
        <fullName evidence="1">Uncharacterized protein</fullName>
    </submittedName>
</protein>
<reference evidence="1" key="2">
    <citation type="journal article" date="2015" name="Fish Shellfish Immunol.">
        <title>Early steps in the European eel (Anguilla anguilla)-Vibrio vulnificus interaction in the gills: Role of the RtxA13 toxin.</title>
        <authorList>
            <person name="Callol A."/>
            <person name="Pajuelo D."/>
            <person name="Ebbesson L."/>
            <person name="Teles M."/>
            <person name="MacKenzie S."/>
            <person name="Amaro C."/>
        </authorList>
    </citation>
    <scope>NUCLEOTIDE SEQUENCE</scope>
</reference>
<sequence length="48" mass="5633">MVLPVSADHRRHRCGVEFEKRKRWNLRNGRGGVRETEGVQFEKRKGAV</sequence>
<evidence type="ECO:0000313" key="1">
    <source>
        <dbReference type="EMBL" id="JAH60585.1"/>
    </source>
</evidence>
<accession>A0A0E9U5Z1</accession>
<proteinExistence type="predicted"/>